<dbReference type="GO" id="GO:0006355">
    <property type="term" value="P:regulation of DNA-templated transcription"/>
    <property type="evidence" value="ECO:0007669"/>
    <property type="project" value="InterPro"/>
</dbReference>
<organism evidence="2 3">
    <name type="scientific">Streptomyces mesophilus</name>
    <dbReference type="NCBI Taxonomy" id="1775132"/>
    <lineage>
        <taxon>Bacteria</taxon>
        <taxon>Bacillati</taxon>
        <taxon>Actinomycetota</taxon>
        <taxon>Actinomycetes</taxon>
        <taxon>Kitasatosporales</taxon>
        <taxon>Streptomycetaceae</taxon>
        <taxon>Streptomyces</taxon>
    </lineage>
</organism>
<evidence type="ECO:0000313" key="3">
    <source>
        <dbReference type="Proteomes" id="UP000481109"/>
    </source>
</evidence>
<feature type="domain" description="HTH luxR-type" evidence="1">
    <location>
        <begin position="210"/>
        <end position="259"/>
    </location>
</feature>
<dbReference type="InterPro" id="IPR036388">
    <property type="entry name" value="WH-like_DNA-bd_sf"/>
</dbReference>
<dbReference type="InterPro" id="IPR051797">
    <property type="entry name" value="TrmB-like"/>
</dbReference>
<protein>
    <submittedName>
        <fullName evidence="2">TrmB family transcriptional regulator</fullName>
    </submittedName>
</protein>
<reference evidence="2 3" key="1">
    <citation type="submission" date="2020-02" db="EMBL/GenBank/DDBJ databases">
        <title>Whole-genome analyses of novel actinobacteria.</title>
        <authorList>
            <person name="Sahin N."/>
            <person name="Tokatli A."/>
        </authorList>
    </citation>
    <scope>NUCLEOTIDE SEQUENCE [LARGE SCALE GENOMIC DNA]</scope>
    <source>
        <strain evidence="2 3">YC504</strain>
    </source>
</reference>
<name>A0A6G4XU98_9ACTN</name>
<dbReference type="EMBL" id="JAAKZW010000198">
    <property type="protein sequence ID" value="NGO80181.1"/>
    <property type="molecule type" value="Genomic_DNA"/>
</dbReference>
<dbReference type="GO" id="GO:0003677">
    <property type="term" value="F:DNA binding"/>
    <property type="evidence" value="ECO:0007669"/>
    <property type="project" value="InterPro"/>
</dbReference>
<dbReference type="AlphaFoldDB" id="A0A6G4XU98"/>
<dbReference type="SMART" id="SM00421">
    <property type="entry name" value="HTH_LUXR"/>
    <property type="match status" value="1"/>
</dbReference>
<sequence length="265" mass="29111">MDDQHVSAQLHGYAAALDSLDSAETQLAAVRDRLTSLALTGSPGLPALPGGLAEVIQGERAQRHHIDRLQREARSEVLMFVRPPYLSAENPIEEERLAAGVAYRALYEGSALAEPAMLGTPRFIAVGEQARSVPRLPVKLMIVDGEHAVIPLNSDQRDFVTGGMLLLHRSILLDAMIELFENHWARGVPLRLGAEGEVHEPSHEARAPDIELLSLLLSGLPDKAIASQLNISLRTLQRRIRALMEVTGTSTRTQLAWYAAHQRWV</sequence>
<comment type="caution">
    <text evidence="2">The sequence shown here is derived from an EMBL/GenBank/DDBJ whole genome shotgun (WGS) entry which is preliminary data.</text>
</comment>
<accession>A0A6G4XU98</accession>
<dbReference type="Gene3D" id="1.10.10.10">
    <property type="entry name" value="Winged helix-like DNA-binding domain superfamily/Winged helix DNA-binding domain"/>
    <property type="match status" value="1"/>
</dbReference>
<dbReference type="PANTHER" id="PTHR34293:SF1">
    <property type="entry name" value="HTH-TYPE TRANSCRIPTIONAL REGULATOR TRMBL2"/>
    <property type="match status" value="1"/>
</dbReference>
<dbReference type="PANTHER" id="PTHR34293">
    <property type="entry name" value="HTH-TYPE TRANSCRIPTIONAL REGULATOR TRMBL2"/>
    <property type="match status" value="1"/>
</dbReference>
<keyword evidence="3" id="KW-1185">Reference proteome</keyword>
<dbReference type="InterPro" id="IPR016032">
    <property type="entry name" value="Sig_transdc_resp-reg_C-effctor"/>
</dbReference>
<proteinExistence type="predicted"/>
<dbReference type="InterPro" id="IPR000792">
    <property type="entry name" value="Tscrpt_reg_LuxR_C"/>
</dbReference>
<dbReference type="SUPFAM" id="SSF46894">
    <property type="entry name" value="C-terminal effector domain of the bipartite response regulators"/>
    <property type="match status" value="1"/>
</dbReference>
<evidence type="ECO:0000313" key="2">
    <source>
        <dbReference type="EMBL" id="NGO80181.1"/>
    </source>
</evidence>
<dbReference type="Proteomes" id="UP000481109">
    <property type="component" value="Unassembled WGS sequence"/>
</dbReference>
<evidence type="ECO:0000259" key="1">
    <source>
        <dbReference type="SMART" id="SM00421"/>
    </source>
</evidence>
<gene>
    <name evidence="2" type="ORF">G6045_31660</name>
</gene>
<dbReference type="RefSeq" id="WP_165335610.1">
    <property type="nucleotide sequence ID" value="NZ_JAAKZW010000198.1"/>
</dbReference>